<dbReference type="GO" id="GO:0006281">
    <property type="term" value="P:DNA repair"/>
    <property type="evidence" value="ECO:0007669"/>
    <property type="project" value="InterPro"/>
</dbReference>
<keyword evidence="4" id="KW-1185">Reference proteome</keyword>
<dbReference type="Proteomes" id="UP000399805">
    <property type="component" value="Unassembled WGS sequence"/>
</dbReference>
<dbReference type="NCBIfam" id="TIGR00426">
    <property type="entry name" value="competence protein ComEA helix-hairpin-helix repeat region"/>
    <property type="match status" value="1"/>
</dbReference>
<dbReference type="EMBL" id="CABVGP010000002">
    <property type="protein sequence ID" value="VVJ20608.1"/>
    <property type="molecule type" value="Genomic_DNA"/>
</dbReference>
<evidence type="ECO:0000256" key="1">
    <source>
        <dbReference type="SAM" id="Phobius"/>
    </source>
</evidence>
<gene>
    <name evidence="3" type="ORF">AA23TX_05629</name>
</gene>
<sequence length="239" mass="24381">MFEQPARDPGLPVNDRLAWLADQLSPDASTVGPGGRLVRRWLPGGPAGAGRRRWAFAGVLVSVVVIVLGSVALFGGPPVPEPPPALPSAKPASEAPARAAPQAGLVVSVIGRVRSPGLVTVVQGARVADVLRAVGGAEPGADLSALNLARRVTDGEQLAVGIPAPAAAPAGAPADAKVDLNAASADQLDTLPGVGEVTAQRIIQWRTEHGGFTKVEQLRDVGGIGESKFQKLREKVTVG</sequence>
<evidence type="ECO:0000313" key="3">
    <source>
        <dbReference type="EMBL" id="VVJ20608.1"/>
    </source>
</evidence>
<protein>
    <submittedName>
        <fullName evidence="3">Late competence protein ComEA</fullName>
    </submittedName>
</protein>
<proteinExistence type="predicted"/>
<evidence type="ECO:0000313" key="4">
    <source>
        <dbReference type="Proteomes" id="UP000399805"/>
    </source>
</evidence>
<dbReference type="AlphaFoldDB" id="A0A6I8LW13"/>
<evidence type="ECO:0000259" key="2">
    <source>
        <dbReference type="SMART" id="SM00278"/>
    </source>
</evidence>
<feature type="transmembrane region" description="Helical" evidence="1">
    <location>
        <begin position="54"/>
        <end position="74"/>
    </location>
</feature>
<dbReference type="SMART" id="SM00278">
    <property type="entry name" value="HhH1"/>
    <property type="match status" value="2"/>
</dbReference>
<dbReference type="InterPro" id="IPR004509">
    <property type="entry name" value="Competence_ComEA_HhH"/>
</dbReference>
<dbReference type="InterPro" id="IPR019554">
    <property type="entry name" value="Soluble_ligand-bd"/>
</dbReference>
<feature type="domain" description="Helix-hairpin-helix DNA-binding motif class 1" evidence="2">
    <location>
        <begin position="216"/>
        <end position="235"/>
    </location>
</feature>
<dbReference type="Pfam" id="PF10531">
    <property type="entry name" value="SLBB"/>
    <property type="match status" value="1"/>
</dbReference>
<dbReference type="Gene3D" id="1.10.150.320">
    <property type="entry name" value="Photosystem II 12 kDa extrinsic protein"/>
    <property type="match status" value="1"/>
</dbReference>
<dbReference type="GO" id="GO:0015627">
    <property type="term" value="C:type II protein secretion system complex"/>
    <property type="evidence" value="ECO:0007669"/>
    <property type="project" value="TreeGrafter"/>
</dbReference>
<dbReference type="GO" id="GO:0003677">
    <property type="term" value="F:DNA binding"/>
    <property type="evidence" value="ECO:0007669"/>
    <property type="project" value="InterPro"/>
</dbReference>
<dbReference type="GO" id="GO:0015628">
    <property type="term" value="P:protein secretion by the type II secretion system"/>
    <property type="evidence" value="ECO:0007669"/>
    <property type="project" value="TreeGrafter"/>
</dbReference>
<dbReference type="InterPro" id="IPR051675">
    <property type="entry name" value="Endo/Exo/Phosphatase_dom_1"/>
</dbReference>
<dbReference type="SUPFAM" id="SSF47781">
    <property type="entry name" value="RuvA domain 2-like"/>
    <property type="match status" value="1"/>
</dbReference>
<dbReference type="InterPro" id="IPR010994">
    <property type="entry name" value="RuvA_2-like"/>
</dbReference>
<dbReference type="InterPro" id="IPR003583">
    <property type="entry name" value="Hlx-hairpin-Hlx_DNA-bd_motif"/>
</dbReference>
<dbReference type="RefSeq" id="WP_155545688.1">
    <property type="nucleotide sequence ID" value="NZ_CABVGP010000002.1"/>
</dbReference>
<organism evidence="3 4">
    <name type="scientific">Amycolatopsis camponoti</name>
    <dbReference type="NCBI Taxonomy" id="2606593"/>
    <lineage>
        <taxon>Bacteria</taxon>
        <taxon>Bacillati</taxon>
        <taxon>Actinomycetota</taxon>
        <taxon>Actinomycetes</taxon>
        <taxon>Pseudonocardiales</taxon>
        <taxon>Pseudonocardiaceae</taxon>
        <taxon>Amycolatopsis</taxon>
    </lineage>
</organism>
<keyword evidence="1" id="KW-0812">Transmembrane</keyword>
<feature type="domain" description="Helix-hairpin-helix DNA-binding motif class 1" evidence="2">
    <location>
        <begin position="186"/>
        <end position="205"/>
    </location>
</feature>
<accession>A0A6I8LW13</accession>
<dbReference type="PANTHER" id="PTHR21180:SF32">
    <property type="entry name" value="ENDONUCLEASE_EXONUCLEASE_PHOSPHATASE FAMILY DOMAIN-CONTAINING PROTEIN 1"/>
    <property type="match status" value="1"/>
</dbReference>
<dbReference type="Pfam" id="PF12836">
    <property type="entry name" value="HHH_3"/>
    <property type="match status" value="1"/>
</dbReference>
<keyword evidence="1" id="KW-0472">Membrane</keyword>
<reference evidence="3 4" key="1">
    <citation type="submission" date="2019-09" db="EMBL/GenBank/DDBJ databases">
        <authorList>
            <person name="Leyn A S."/>
        </authorList>
    </citation>
    <scope>NUCLEOTIDE SEQUENCE [LARGE SCALE GENOMIC DNA]</scope>
    <source>
        <strain evidence="3">AA231_1</strain>
    </source>
</reference>
<keyword evidence="1" id="KW-1133">Transmembrane helix</keyword>
<dbReference type="PANTHER" id="PTHR21180">
    <property type="entry name" value="ENDONUCLEASE/EXONUCLEASE/PHOSPHATASE FAMILY DOMAIN-CONTAINING PROTEIN 1"/>
    <property type="match status" value="1"/>
</dbReference>
<name>A0A6I8LW13_9PSEU</name>